<evidence type="ECO:0000259" key="1">
    <source>
        <dbReference type="Pfam" id="PF01557"/>
    </source>
</evidence>
<evidence type="ECO:0000313" key="2">
    <source>
        <dbReference type="EMBL" id="KGM48645.1"/>
    </source>
</evidence>
<dbReference type="STRING" id="1461694.ATO9_13575"/>
<comment type="caution">
    <text evidence="2">The sequence shown here is derived from an EMBL/GenBank/DDBJ whole genome shotgun (WGS) entry which is preliminary data.</text>
</comment>
<dbReference type="Proteomes" id="UP000030004">
    <property type="component" value="Unassembled WGS sequence"/>
</dbReference>
<accession>A0A0A0EEA2</accession>
<organism evidence="2 3">
    <name type="scientific">Pseudooceanicola atlanticus</name>
    <dbReference type="NCBI Taxonomy" id="1461694"/>
    <lineage>
        <taxon>Bacteria</taxon>
        <taxon>Pseudomonadati</taxon>
        <taxon>Pseudomonadota</taxon>
        <taxon>Alphaproteobacteria</taxon>
        <taxon>Rhodobacterales</taxon>
        <taxon>Paracoccaceae</taxon>
        <taxon>Pseudooceanicola</taxon>
    </lineage>
</organism>
<dbReference type="eggNOG" id="COG0179">
    <property type="taxonomic scope" value="Bacteria"/>
</dbReference>
<dbReference type="InterPro" id="IPR036663">
    <property type="entry name" value="Fumarylacetoacetase_C_sf"/>
</dbReference>
<dbReference type="EMBL" id="AQQX01000004">
    <property type="protein sequence ID" value="KGM48645.1"/>
    <property type="molecule type" value="Genomic_DNA"/>
</dbReference>
<reference evidence="2 3" key="1">
    <citation type="journal article" date="2015" name="Antonie Van Leeuwenhoek">
        <title>Pseudooceanicola atlanticus gen. nov. sp. nov., isolated from surface seawater of the Atlantic Ocean and reclassification of Oceanicola batsensis, Oceanicola marinus, Oceanicola nitratireducens, Oceanicola nanhaiensis, Oceanicola antarcticus and Oceanicola flagellatus, as Pseudooceanicola batsensis comb. nov., Pseudooceanicola marinus comb. nov., Pseudooceanicola nitratireducens comb. nov., Pseudooceanicola nanhaiensis comb. nov., Pseudooceanicola antarcticus comb. nov., and Pseudooceanicola flagellatus comb. nov.</title>
        <authorList>
            <person name="Lai Q."/>
            <person name="Li G."/>
            <person name="Liu X."/>
            <person name="Du Y."/>
            <person name="Sun F."/>
            <person name="Shao Z."/>
        </authorList>
    </citation>
    <scope>NUCLEOTIDE SEQUENCE [LARGE SCALE GENOMIC DNA]</scope>
    <source>
        <strain evidence="2 3">22II-s11g</strain>
    </source>
</reference>
<dbReference type="GO" id="GO:0003824">
    <property type="term" value="F:catalytic activity"/>
    <property type="evidence" value="ECO:0007669"/>
    <property type="project" value="InterPro"/>
</dbReference>
<dbReference type="Gene3D" id="3.90.850.10">
    <property type="entry name" value="Fumarylacetoacetase-like, C-terminal domain"/>
    <property type="match status" value="1"/>
</dbReference>
<dbReference type="PANTHER" id="PTHR43211">
    <property type="entry name" value="FUMARYLACETOACETATE HYDROLASE"/>
    <property type="match status" value="1"/>
</dbReference>
<dbReference type="RefSeq" id="WP_043749664.1">
    <property type="nucleotide sequence ID" value="NZ_AQQX01000004.1"/>
</dbReference>
<gene>
    <name evidence="2" type="ORF">ATO9_13575</name>
</gene>
<dbReference type="InterPro" id="IPR011234">
    <property type="entry name" value="Fumarylacetoacetase-like_C"/>
</dbReference>
<proteinExistence type="predicted"/>
<dbReference type="OrthoDB" id="5197601at2"/>
<feature type="domain" description="Fumarylacetoacetase-like C-terminal" evidence="1">
    <location>
        <begin position="118"/>
        <end position="305"/>
    </location>
</feature>
<name>A0A0A0EEA2_9RHOB</name>
<keyword evidence="3" id="KW-1185">Reference proteome</keyword>
<dbReference type="PANTHER" id="PTHR43211:SF1">
    <property type="entry name" value="BLL6422 PROTEIN"/>
    <property type="match status" value="1"/>
</dbReference>
<sequence>MKLVTFEPAAGGAQSIGILDGDQVAVLDATLHPSFTSMLALIEGGDEALEAARKAQGTATKVGLETVRLRAPLPEPVQMRDCLTFELHLRQCRSTMSKINPDLPDLEPEDVPLPQVWYDQPVYYKGNRFSVSGMGDQILWPRGETRLDYELELGMVTGKGGMDISVENAQDHVFGFLIFNDFSARDHQMLEMGGGLGPAKGKDWSTANAMGPCLVTKDEIGDGSGLAMKARVNGEEWSNGNSKTMHHSFADILAHVSRDEEIRAGEFFGSGTVGGGCGLEFNRFLSPGDVVELEIEGIGILRNKVGPRQ</sequence>
<dbReference type="AlphaFoldDB" id="A0A0A0EEA2"/>
<evidence type="ECO:0000313" key="3">
    <source>
        <dbReference type="Proteomes" id="UP000030004"/>
    </source>
</evidence>
<protein>
    <recommendedName>
        <fullName evidence="1">Fumarylacetoacetase-like C-terminal domain-containing protein</fullName>
    </recommendedName>
</protein>
<dbReference type="Pfam" id="PF01557">
    <property type="entry name" value="FAA_hydrolase"/>
    <property type="match status" value="1"/>
</dbReference>
<dbReference type="SUPFAM" id="SSF56529">
    <property type="entry name" value="FAH"/>
    <property type="match status" value="1"/>
</dbReference>